<accession>A0A371FH32</accession>
<gene>
    <name evidence="1" type="ORF">CR513_42219</name>
</gene>
<dbReference type="AlphaFoldDB" id="A0A371FH32"/>
<evidence type="ECO:0000313" key="1">
    <source>
        <dbReference type="EMBL" id="RDX77628.1"/>
    </source>
</evidence>
<sequence>MVNKIGALTELTSLVSQLAVGQHQPSIAARVYSICTSVKPPTDMCLTLQEIESDHPDTGSSHIRVGHLIIRNLESNHFGQGRVKGHMQLNNADLPQMHLKDQQVIDNRLCNIRHHHSSNNNNNRECQLKDLMKQLAASNLEFQQTMSSNNMQF</sequence>
<reference evidence="1" key="1">
    <citation type="submission" date="2018-05" db="EMBL/GenBank/DDBJ databases">
        <title>Draft genome of Mucuna pruriens seed.</title>
        <authorList>
            <person name="Nnadi N.E."/>
            <person name="Vos R."/>
            <person name="Hasami M.H."/>
            <person name="Devisetty U.K."/>
            <person name="Aguiy J.C."/>
        </authorList>
    </citation>
    <scope>NUCLEOTIDE SEQUENCE [LARGE SCALE GENOMIC DNA]</scope>
    <source>
        <strain evidence="1">JCA_2017</strain>
    </source>
</reference>
<protein>
    <submittedName>
        <fullName evidence="1">Uncharacterized protein</fullName>
    </submittedName>
</protein>
<feature type="non-terminal residue" evidence="1">
    <location>
        <position position="1"/>
    </location>
</feature>
<evidence type="ECO:0000313" key="2">
    <source>
        <dbReference type="Proteomes" id="UP000257109"/>
    </source>
</evidence>
<dbReference type="EMBL" id="QJKJ01009126">
    <property type="protein sequence ID" value="RDX77628.1"/>
    <property type="molecule type" value="Genomic_DNA"/>
</dbReference>
<comment type="caution">
    <text evidence="1">The sequence shown here is derived from an EMBL/GenBank/DDBJ whole genome shotgun (WGS) entry which is preliminary data.</text>
</comment>
<organism evidence="1 2">
    <name type="scientific">Mucuna pruriens</name>
    <name type="common">Velvet bean</name>
    <name type="synonym">Dolichos pruriens</name>
    <dbReference type="NCBI Taxonomy" id="157652"/>
    <lineage>
        <taxon>Eukaryota</taxon>
        <taxon>Viridiplantae</taxon>
        <taxon>Streptophyta</taxon>
        <taxon>Embryophyta</taxon>
        <taxon>Tracheophyta</taxon>
        <taxon>Spermatophyta</taxon>
        <taxon>Magnoliopsida</taxon>
        <taxon>eudicotyledons</taxon>
        <taxon>Gunneridae</taxon>
        <taxon>Pentapetalae</taxon>
        <taxon>rosids</taxon>
        <taxon>fabids</taxon>
        <taxon>Fabales</taxon>
        <taxon>Fabaceae</taxon>
        <taxon>Papilionoideae</taxon>
        <taxon>50 kb inversion clade</taxon>
        <taxon>NPAAA clade</taxon>
        <taxon>indigoferoid/millettioid clade</taxon>
        <taxon>Phaseoleae</taxon>
        <taxon>Mucuna</taxon>
    </lineage>
</organism>
<dbReference type="OrthoDB" id="1458512at2759"/>
<name>A0A371FH32_MUCPR</name>
<dbReference type="Proteomes" id="UP000257109">
    <property type="component" value="Unassembled WGS sequence"/>
</dbReference>
<proteinExistence type="predicted"/>
<keyword evidence="2" id="KW-1185">Reference proteome</keyword>